<dbReference type="CDD" id="cd00121">
    <property type="entry name" value="MATH"/>
    <property type="match status" value="1"/>
</dbReference>
<evidence type="ECO:0000313" key="5">
    <source>
        <dbReference type="EMBL" id="CAH9124033.1"/>
    </source>
</evidence>
<dbReference type="EMBL" id="CAMAPF010000933">
    <property type="protein sequence ID" value="CAH9124033.1"/>
    <property type="molecule type" value="Genomic_DNA"/>
</dbReference>
<name>A0AAV0DE87_9ASTE</name>
<dbReference type="EMBL" id="CAMAPF010000087">
    <property type="protein sequence ID" value="CAH9096526.1"/>
    <property type="molecule type" value="Genomic_DNA"/>
</dbReference>
<accession>A0AAV0DE87</accession>
<dbReference type="PANTHER" id="PTHR46236:SF35">
    <property type="entry name" value="MATH DOMAIN-CONTAINING PROTEIN"/>
    <property type="match status" value="1"/>
</dbReference>
<feature type="domain" description="MATH" evidence="3">
    <location>
        <begin position="5"/>
        <end position="134"/>
    </location>
</feature>
<gene>
    <name evidence="4" type="ORF">CEPIT_LOCUS13774</name>
    <name evidence="5" type="ORF">CEPIT_LOCUS25681</name>
</gene>
<dbReference type="SUPFAM" id="SSF49599">
    <property type="entry name" value="TRAF domain-like"/>
    <property type="match status" value="1"/>
</dbReference>
<keyword evidence="1 2" id="KW-0175">Coiled coil</keyword>
<dbReference type="InterPro" id="IPR008974">
    <property type="entry name" value="TRAF-like"/>
</dbReference>
<reference evidence="4" key="1">
    <citation type="submission" date="2022-07" db="EMBL/GenBank/DDBJ databases">
        <authorList>
            <person name="Macas J."/>
            <person name="Novak P."/>
            <person name="Neumann P."/>
        </authorList>
    </citation>
    <scope>NUCLEOTIDE SEQUENCE</scope>
</reference>
<dbReference type="PROSITE" id="PS50144">
    <property type="entry name" value="MATH"/>
    <property type="match status" value="1"/>
</dbReference>
<proteinExistence type="predicted"/>
<dbReference type="Proteomes" id="UP001152523">
    <property type="component" value="Unassembled WGS sequence"/>
</dbReference>
<dbReference type="Pfam" id="PF22486">
    <property type="entry name" value="MATH_2"/>
    <property type="match status" value="1"/>
</dbReference>
<evidence type="ECO:0000313" key="4">
    <source>
        <dbReference type="EMBL" id="CAH9096526.1"/>
    </source>
</evidence>
<dbReference type="Gene3D" id="2.60.210.10">
    <property type="entry name" value="Apoptosis, Tumor Necrosis Factor Receptor Associated Protein 2, Chain A"/>
    <property type="match status" value="1"/>
</dbReference>
<feature type="coiled-coil region" evidence="2">
    <location>
        <begin position="252"/>
        <end position="339"/>
    </location>
</feature>
<dbReference type="InterPro" id="IPR050804">
    <property type="entry name" value="MCC"/>
</dbReference>
<organism evidence="4 6">
    <name type="scientific">Cuscuta epithymum</name>
    <dbReference type="NCBI Taxonomy" id="186058"/>
    <lineage>
        <taxon>Eukaryota</taxon>
        <taxon>Viridiplantae</taxon>
        <taxon>Streptophyta</taxon>
        <taxon>Embryophyta</taxon>
        <taxon>Tracheophyta</taxon>
        <taxon>Spermatophyta</taxon>
        <taxon>Magnoliopsida</taxon>
        <taxon>eudicotyledons</taxon>
        <taxon>Gunneridae</taxon>
        <taxon>Pentapetalae</taxon>
        <taxon>asterids</taxon>
        <taxon>lamiids</taxon>
        <taxon>Solanales</taxon>
        <taxon>Convolvulaceae</taxon>
        <taxon>Cuscuteae</taxon>
        <taxon>Cuscuta</taxon>
        <taxon>Cuscuta subgen. Cuscuta</taxon>
    </lineage>
</organism>
<evidence type="ECO:0000259" key="3">
    <source>
        <dbReference type="PROSITE" id="PS50144"/>
    </source>
</evidence>
<dbReference type="InterPro" id="IPR002083">
    <property type="entry name" value="MATH/TRAF_dom"/>
</dbReference>
<evidence type="ECO:0000313" key="6">
    <source>
        <dbReference type="Proteomes" id="UP001152523"/>
    </source>
</evidence>
<evidence type="ECO:0000256" key="2">
    <source>
        <dbReference type="SAM" id="Coils"/>
    </source>
</evidence>
<dbReference type="PANTHER" id="PTHR46236">
    <property type="entry name" value="TRAF-LIKE SUPERFAMILY PROTEIN"/>
    <property type="match status" value="1"/>
</dbReference>
<dbReference type="AlphaFoldDB" id="A0AAV0DE87"/>
<evidence type="ECO:0000256" key="1">
    <source>
        <dbReference type="ARBA" id="ARBA00023054"/>
    </source>
</evidence>
<dbReference type="SMART" id="SM00061">
    <property type="entry name" value="MATH"/>
    <property type="match status" value="1"/>
</dbReference>
<comment type="caution">
    <text evidence="4">The sequence shown here is derived from an EMBL/GenBank/DDBJ whole genome shotgun (WGS) entry which is preliminary data.</text>
</comment>
<keyword evidence="6" id="KW-1185">Reference proteome</keyword>
<sequence>MDKLKTKFTWRIENFLQLEVEKLYSVTFLVSEKKWRVLLFPRGNKTMKIEDHMSLYLDVADASSLPNGWSISTNFSLTLIDQIDSKRTTKKEENHTFHAKERDWGFHNFIPLSDLHDKSGGYLVEDTCLIEVEVNVPDHVSPCVNNKALDSSVADFDHAETAYAQGQAFLESLRPKKLSTSVPPNSASTFEMSLLKGNATHFKELLDILISSPLDDLASPESEAAVLKYFSSLNNTFLHVKGGSSEYPWSTLEKTKTLLEELLKTEEGLKTELEGLNKKETELEAQLEAMECNCRKLEDEREVLSKQMVTVCSLAKEHARKVESKKAKMEQDKNKVELSLKSKWTATKHLFA</sequence>
<protein>
    <recommendedName>
        <fullName evidence="3">MATH domain-containing protein</fullName>
    </recommendedName>
</protein>